<keyword evidence="5" id="KW-1185">Reference proteome</keyword>
<accession>A0A0C9TZA7</accession>
<evidence type="ECO:0000256" key="1">
    <source>
        <dbReference type="PROSITE-ProRule" id="PRU00042"/>
    </source>
</evidence>
<evidence type="ECO:0000313" key="5">
    <source>
        <dbReference type="Proteomes" id="UP000053647"/>
    </source>
</evidence>
<feature type="region of interest" description="Disordered" evidence="2">
    <location>
        <begin position="1"/>
        <end position="36"/>
    </location>
</feature>
<dbReference type="PROSITE" id="PS50157">
    <property type="entry name" value="ZINC_FINGER_C2H2_2"/>
    <property type="match status" value="1"/>
</dbReference>
<dbReference type="HOGENOM" id="CLU_708049_0_0_1"/>
<gene>
    <name evidence="4" type="ORF">PAXINDRAFT_99526</name>
</gene>
<dbReference type="AlphaFoldDB" id="A0A0C9TZA7"/>
<keyword evidence="1" id="KW-0862">Zinc</keyword>
<dbReference type="SMART" id="SM00355">
    <property type="entry name" value="ZnF_C2H2"/>
    <property type="match status" value="2"/>
</dbReference>
<dbReference type="Proteomes" id="UP000053647">
    <property type="component" value="Unassembled WGS sequence"/>
</dbReference>
<evidence type="ECO:0000259" key="3">
    <source>
        <dbReference type="PROSITE" id="PS50157"/>
    </source>
</evidence>
<organism evidence="4 5">
    <name type="scientific">Paxillus involutus ATCC 200175</name>
    <dbReference type="NCBI Taxonomy" id="664439"/>
    <lineage>
        <taxon>Eukaryota</taxon>
        <taxon>Fungi</taxon>
        <taxon>Dikarya</taxon>
        <taxon>Basidiomycota</taxon>
        <taxon>Agaricomycotina</taxon>
        <taxon>Agaricomycetes</taxon>
        <taxon>Agaricomycetidae</taxon>
        <taxon>Boletales</taxon>
        <taxon>Paxilineae</taxon>
        <taxon>Paxillaceae</taxon>
        <taxon>Paxillus</taxon>
    </lineage>
</organism>
<dbReference type="Gene3D" id="3.30.160.60">
    <property type="entry name" value="Classic Zinc Finger"/>
    <property type="match status" value="1"/>
</dbReference>
<keyword evidence="1" id="KW-0863">Zinc-finger</keyword>
<keyword evidence="1" id="KW-0479">Metal-binding</keyword>
<sequence length="390" mass="43797">MSDRFSHYTQTDDMTQIPPLSPFSVSEDPLQSHPSQHPAYQWLQERSTQRFPQSQEHLTVNTWPPITTTLRAQSNVIPRSLTYPTTYPISHRDTRNHSTFHSGNSCGFVHSPPLIPANHFDAVVMPTFNDALPHSRHYGPSLDFGHWNLTPEHTHLNPVITSGLPVPSSMSNMCDYPLFPEMGFQRSPTAHPSSQLSHFFPEVDYVGNSLSYSSPPSSSGDGLSASPTEMWNRVPPQPTAPPVQPLVFTVPLSAVEFPSHPSGSDDHFFQCLWNQCGVWITSDKEALKRHFKYRHGVSLNNTSAGTNCAWFGCAVPLQMGNLHRHIEAHLRLQWKCSVCEKQYTRPDSVISHARRHQDRCQPAHPASIPSVMAYRAEINEGGWVTLTKVL</sequence>
<dbReference type="InterPro" id="IPR013087">
    <property type="entry name" value="Znf_C2H2_type"/>
</dbReference>
<feature type="domain" description="C2H2-type" evidence="3">
    <location>
        <begin position="334"/>
        <end position="361"/>
    </location>
</feature>
<evidence type="ECO:0000256" key="2">
    <source>
        <dbReference type="SAM" id="MobiDB-lite"/>
    </source>
</evidence>
<proteinExistence type="predicted"/>
<dbReference type="PROSITE" id="PS00028">
    <property type="entry name" value="ZINC_FINGER_C2H2_1"/>
    <property type="match status" value="1"/>
</dbReference>
<name>A0A0C9TZA7_PAXIN</name>
<dbReference type="GO" id="GO:0008270">
    <property type="term" value="F:zinc ion binding"/>
    <property type="evidence" value="ECO:0007669"/>
    <property type="project" value="UniProtKB-KW"/>
</dbReference>
<dbReference type="EMBL" id="KN819336">
    <property type="protein sequence ID" value="KIJ15678.1"/>
    <property type="molecule type" value="Genomic_DNA"/>
</dbReference>
<evidence type="ECO:0000313" key="4">
    <source>
        <dbReference type="EMBL" id="KIJ15678.1"/>
    </source>
</evidence>
<reference evidence="4 5" key="1">
    <citation type="submission" date="2014-06" db="EMBL/GenBank/DDBJ databases">
        <authorList>
            <consortium name="DOE Joint Genome Institute"/>
            <person name="Kuo A."/>
            <person name="Kohler A."/>
            <person name="Nagy L.G."/>
            <person name="Floudas D."/>
            <person name="Copeland A."/>
            <person name="Barry K.W."/>
            <person name="Cichocki N."/>
            <person name="Veneault-Fourrey C."/>
            <person name="LaButti K."/>
            <person name="Lindquist E.A."/>
            <person name="Lipzen A."/>
            <person name="Lundell T."/>
            <person name="Morin E."/>
            <person name="Murat C."/>
            <person name="Sun H."/>
            <person name="Tunlid A."/>
            <person name="Henrissat B."/>
            <person name="Grigoriev I.V."/>
            <person name="Hibbett D.S."/>
            <person name="Martin F."/>
            <person name="Nordberg H.P."/>
            <person name="Cantor M.N."/>
            <person name="Hua S.X."/>
        </authorList>
    </citation>
    <scope>NUCLEOTIDE SEQUENCE [LARGE SCALE GENOMIC DNA]</scope>
    <source>
        <strain evidence="4 5">ATCC 200175</strain>
    </source>
</reference>
<dbReference type="OrthoDB" id="2665661at2759"/>
<protein>
    <recommendedName>
        <fullName evidence="3">C2H2-type domain-containing protein</fullName>
    </recommendedName>
</protein>
<reference evidence="5" key="2">
    <citation type="submission" date="2015-01" db="EMBL/GenBank/DDBJ databases">
        <title>Evolutionary Origins and Diversification of the Mycorrhizal Mutualists.</title>
        <authorList>
            <consortium name="DOE Joint Genome Institute"/>
            <consortium name="Mycorrhizal Genomics Consortium"/>
            <person name="Kohler A."/>
            <person name="Kuo A."/>
            <person name="Nagy L.G."/>
            <person name="Floudas D."/>
            <person name="Copeland A."/>
            <person name="Barry K.W."/>
            <person name="Cichocki N."/>
            <person name="Veneault-Fourrey C."/>
            <person name="LaButti K."/>
            <person name="Lindquist E.A."/>
            <person name="Lipzen A."/>
            <person name="Lundell T."/>
            <person name="Morin E."/>
            <person name="Murat C."/>
            <person name="Riley R."/>
            <person name="Ohm R."/>
            <person name="Sun H."/>
            <person name="Tunlid A."/>
            <person name="Henrissat B."/>
            <person name="Grigoriev I.V."/>
            <person name="Hibbett D.S."/>
            <person name="Martin F."/>
        </authorList>
    </citation>
    <scope>NUCLEOTIDE SEQUENCE [LARGE SCALE GENOMIC DNA]</scope>
    <source>
        <strain evidence="5">ATCC 200175</strain>
    </source>
</reference>